<keyword evidence="1" id="KW-0812">Transmembrane</keyword>
<keyword evidence="3" id="KW-1185">Reference proteome</keyword>
<reference evidence="2 3" key="1">
    <citation type="submission" date="2024-04" db="EMBL/GenBank/DDBJ databases">
        <title>Draft genome sequence of Halopseudomonas sabulinigri NBRC 116187.</title>
        <authorList>
            <person name="Miyakawa T."/>
            <person name="Kusuya Y."/>
            <person name="Miura T."/>
        </authorList>
    </citation>
    <scope>NUCLEOTIDE SEQUENCE [LARGE SCALE GENOMIC DNA]</scope>
    <source>
        <strain evidence="2 3">4NH20-0042</strain>
    </source>
</reference>
<keyword evidence="1" id="KW-1133">Transmembrane helix</keyword>
<gene>
    <name evidence="2" type="ORF">NBRC116187_05170</name>
</gene>
<dbReference type="Proteomes" id="UP001486808">
    <property type="component" value="Unassembled WGS sequence"/>
</dbReference>
<evidence type="ECO:0000313" key="2">
    <source>
        <dbReference type="EMBL" id="GAA6130157.1"/>
    </source>
</evidence>
<accession>A0ABP9ZL20</accession>
<protein>
    <submittedName>
        <fullName evidence="2">Uncharacterized protein</fullName>
    </submittedName>
</protein>
<sequence>MNKITQEMLATDLALWRKKGLFVVVLLLGLFPFAVIFVEAKPDIIASLWALRHFLGIAAIQAIAQTCIAWYLLKNSVPNYLILSFVLMVMFFQITFGLTVILLSNA</sequence>
<evidence type="ECO:0000256" key="1">
    <source>
        <dbReference type="SAM" id="Phobius"/>
    </source>
</evidence>
<feature type="transmembrane region" description="Helical" evidence="1">
    <location>
        <begin position="80"/>
        <end position="103"/>
    </location>
</feature>
<name>A0ABP9ZL20_9GAMM</name>
<evidence type="ECO:0000313" key="3">
    <source>
        <dbReference type="Proteomes" id="UP001486808"/>
    </source>
</evidence>
<proteinExistence type="predicted"/>
<dbReference type="EMBL" id="BAABWD010000001">
    <property type="protein sequence ID" value="GAA6130157.1"/>
    <property type="molecule type" value="Genomic_DNA"/>
</dbReference>
<comment type="caution">
    <text evidence="2">The sequence shown here is derived from an EMBL/GenBank/DDBJ whole genome shotgun (WGS) entry which is preliminary data.</text>
</comment>
<organism evidence="2 3">
    <name type="scientific">Halopseudomonas sabulinigri</name>
    <dbReference type="NCBI Taxonomy" id="472181"/>
    <lineage>
        <taxon>Bacteria</taxon>
        <taxon>Pseudomonadati</taxon>
        <taxon>Pseudomonadota</taxon>
        <taxon>Gammaproteobacteria</taxon>
        <taxon>Pseudomonadales</taxon>
        <taxon>Pseudomonadaceae</taxon>
        <taxon>Halopseudomonas</taxon>
    </lineage>
</organism>
<dbReference type="RefSeq" id="WP_353386194.1">
    <property type="nucleotide sequence ID" value="NZ_BAABWD010000001.1"/>
</dbReference>
<keyword evidence="1" id="KW-0472">Membrane</keyword>
<feature type="transmembrane region" description="Helical" evidence="1">
    <location>
        <begin position="50"/>
        <end position="73"/>
    </location>
</feature>
<feature type="transmembrane region" description="Helical" evidence="1">
    <location>
        <begin position="20"/>
        <end position="38"/>
    </location>
</feature>